<accession>A0A2I0VR90</accession>
<name>A0A2I0VR90_9ASPA</name>
<feature type="compositionally biased region" description="Polar residues" evidence="1">
    <location>
        <begin position="693"/>
        <end position="703"/>
    </location>
</feature>
<proteinExistence type="predicted"/>
<sequence>MRAPSVGSLSLMASKVVAAQRSPESKPENPRIPPVQQKEVLLFEWWLIKAEKAYNGKRLTVGGFTKRGEAVGIFKSAPIIKRHDHCTLETADGITLRIQGSINKTRTIDNGFPLEVCNAFWFGFPSSWDIFFEESSGSNPYDWKMLEHQPETRFDPSFQQKTVFLRNWWLRRAEKGSDGNSLAVGGFTEWGKAMRIFDSSPIIKRHDAYTLETADGITIRIEGFINKKRTLDNGFPFEACKTFLIGFPTTWTDYASDSSRDKSSHAEIPLIPSRGAGCCKDSLENAPFGFPVKSKNIIPENVSSTSNTSARASGTRLREAILKFATWVSTSSPVHMPFVDRSSHHLPERSICDNNQLQNDESCGANMRDAHTIYRFQDDETHGTNLRDAHSVYNYCETGHTPVDNASEKREASCTEGLHTSGVGCPSVDLHLDGLPEEKCNGHVVSKGHHDECVGTCSTSNLSDSVAGKGHQKEEIAQEKDEKNDICSTRRPKKVRSVLSNVENHGEDQKYAKLTSKPVRRSLRLMPSNNLEDVHGEFQDSPQFLKGTNDMNCANLILDRSKTCASQPIDTLVKDGSSSPNHYVEAQKCAKSLAKPVRKSEKLVLLKLENVHGEFQDYSQFLNETNNMNHANLSPDGSKISARSRPNYTMLKGSPLSPTSNILVPSAGVLSEENQDVHKHSFNTHLGLVEETPANSKAVTSQTMDKKMLRCTGRKKDNQTARSRTKAEKNGSRNQSSGTSFEENILVSSASISRPKAIPLTPISDKSSTMRKNSEVAKHIDASTETQQTKDKASHSIGYKTVWVSSYTDGQRTPLTRSEKKKSSILTPESLNLKRSRSGRLLIPRLDCSMRVMYEPDGSFAGTATVDGSRAGNATVVMSTSQCKGSRKALNRKQQR</sequence>
<reference evidence="3 4" key="1">
    <citation type="journal article" date="2016" name="Sci. Rep.">
        <title>The Dendrobium catenatum Lindl. genome sequence provides insights into polysaccharide synthase, floral development and adaptive evolution.</title>
        <authorList>
            <person name="Zhang G.Q."/>
            <person name="Xu Q."/>
            <person name="Bian C."/>
            <person name="Tsai W.C."/>
            <person name="Yeh C.M."/>
            <person name="Liu K.W."/>
            <person name="Yoshida K."/>
            <person name="Zhang L.S."/>
            <person name="Chang S.B."/>
            <person name="Chen F."/>
            <person name="Shi Y."/>
            <person name="Su Y.Y."/>
            <person name="Zhang Y.Q."/>
            <person name="Chen L.J."/>
            <person name="Yin Y."/>
            <person name="Lin M."/>
            <person name="Huang H."/>
            <person name="Deng H."/>
            <person name="Wang Z.W."/>
            <person name="Zhu S.L."/>
            <person name="Zhao X."/>
            <person name="Deng C."/>
            <person name="Niu S.C."/>
            <person name="Huang J."/>
            <person name="Wang M."/>
            <person name="Liu G.H."/>
            <person name="Yang H.J."/>
            <person name="Xiao X.J."/>
            <person name="Hsiao Y.Y."/>
            <person name="Wu W.L."/>
            <person name="Chen Y.Y."/>
            <person name="Mitsuda N."/>
            <person name="Ohme-Takagi M."/>
            <person name="Luo Y.B."/>
            <person name="Van de Peer Y."/>
            <person name="Liu Z.J."/>
        </authorList>
    </citation>
    <scope>NUCLEOTIDE SEQUENCE [LARGE SCALE GENOMIC DNA]</scope>
    <source>
        <tissue evidence="3">The whole plant</tissue>
    </source>
</reference>
<feature type="region of interest" description="Disordered" evidence="1">
    <location>
        <begin position="464"/>
        <end position="483"/>
    </location>
</feature>
<evidence type="ECO:0000256" key="1">
    <source>
        <dbReference type="SAM" id="MobiDB-lite"/>
    </source>
</evidence>
<reference evidence="3 4" key="2">
    <citation type="journal article" date="2017" name="Nature">
        <title>The Apostasia genome and the evolution of orchids.</title>
        <authorList>
            <person name="Zhang G.Q."/>
            <person name="Liu K.W."/>
            <person name="Li Z."/>
            <person name="Lohaus R."/>
            <person name="Hsiao Y.Y."/>
            <person name="Niu S.C."/>
            <person name="Wang J.Y."/>
            <person name="Lin Y.C."/>
            <person name="Xu Q."/>
            <person name="Chen L.J."/>
            <person name="Yoshida K."/>
            <person name="Fujiwara S."/>
            <person name="Wang Z.W."/>
            <person name="Zhang Y.Q."/>
            <person name="Mitsuda N."/>
            <person name="Wang M."/>
            <person name="Liu G.H."/>
            <person name="Pecoraro L."/>
            <person name="Huang H.X."/>
            <person name="Xiao X.J."/>
            <person name="Lin M."/>
            <person name="Wu X.Y."/>
            <person name="Wu W.L."/>
            <person name="Chen Y.Y."/>
            <person name="Chang S.B."/>
            <person name="Sakamoto S."/>
            <person name="Ohme-Takagi M."/>
            <person name="Yagi M."/>
            <person name="Zeng S.J."/>
            <person name="Shen C.Y."/>
            <person name="Yeh C.M."/>
            <person name="Luo Y.B."/>
            <person name="Tsai W.C."/>
            <person name="Van de Peer Y."/>
            <person name="Liu Z.J."/>
        </authorList>
    </citation>
    <scope>NUCLEOTIDE SEQUENCE [LARGE SCALE GENOMIC DNA]</scope>
    <source>
        <tissue evidence="3">The whole plant</tissue>
    </source>
</reference>
<gene>
    <name evidence="3" type="ORF">MA16_Dca009003</name>
</gene>
<dbReference type="EMBL" id="KZ503303">
    <property type="protein sequence ID" value="PKU65929.1"/>
    <property type="molecule type" value="Genomic_DNA"/>
</dbReference>
<dbReference type="Pfam" id="PF09133">
    <property type="entry name" value="SANTA"/>
    <property type="match status" value="2"/>
</dbReference>
<dbReference type="InterPro" id="IPR015216">
    <property type="entry name" value="SANTA"/>
</dbReference>
<feature type="compositionally biased region" description="Basic and acidic residues" evidence="1">
    <location>
        <begin position="704"/>
        <end position="731"/>
    </location>
</feature>
<dbReference type="OrthoDB" id="118550at2759"/>
<keyword evidence="4" id="KW-1185">Reference proteome</keyword>
<evidence type="ECO:0000313" key="4">
    <source>
        <dbReference type="Proteomes" id="UP000233837"/>
    </source>
</evidence>
<feature type="compositionally biased region" description="Basic and acidic residues" evidence="1">
    <location>
        <begin position="471"/>
        <end position="483"/>
    </location>
</feature>
<dbReference type="PANTHER" id="PTHR35311:SF1">
    <property type="entry name" value="PROTEIN EMBRYO DEFECTIVE 1674"/>
    <property type="match status" value="1"/>
</dbReference>
<evidence type="ECO:0000259" key="2">
    <source>
        <dbReference type="Pfam" id="PF09133"/>
    </source>
</evidence>
<feature type="region of interest" description="Disordered" evidence="1">
    <location>
        <begin position="693"/>
        <end position="742"/>
    </location>
</feature>
<dbReference type="STRING" id="906689.A0A2I0VR90"/>
<dbReference type="AlphaFoldDB" id="A0A2I0VR90"/>
<evidence type="ECO:0000313" key="3">
    <source>
        <dbReference type="EMBL" id="PKU65929.1"/>
    </source>
</evidence>
<dbReference type="InterPro" id="IPR053090">
    <property type="entry name" value="Centromere_KNL-2_homolog"/>
</dbReference>
<feature type="domain" description="SANTA" evidence="2">
    <location>
        <begin position="163"/>
        <end position="254"/>
    </location>
</feature>
<feature type="domain" description="SANTA" evidence="2">
    <location>
        <begin position="40"/>
        <end position="129"/>
    </location>
</feature>
<feature type="compositionally biased region" description="Polar residues" evidence="1">
    <location>
        <begin position="732"/>
        <end position="742"/>
    </location>
</feature>
<protein>
    <recommendedName>
        <fullName evidence="2">SANTA domain-containing protein</fullName>
    </recommendedName>
</protein>
<organism evidence="3 4">
    <name type="scientific">Dendrobium catenatum</name>
    <dbReference type="NCBI Taxonomy" id="906689"/>
    <lineage>
        <taxon>Eukaryota</taxon>
        <taxon>Viridiplantae</taxon>
        <taxon>Streptophyta</taxon>
        <taxon>Embryophyta</taxon>
        <taxon>Tracheophyta</taxon>
        <taxon>Spermatophyta</taxon>
        <taxon>Magnoliopsida</taxon>
        <taxon>Liliopsida</taxon>
        <taxon>Asparagales</taxon>
        <taxon>Orchidaceae</taxon>
        <taxon>Epidendroideae</taxon>
        <taxon>Malaxideae</taxon>
        <taxon>Dendrobiinae</taxon>
        <taxon>Dendrobium</taxon>
    </lineage>
</organism>
<dbReference type="Proteomes" id="UP000233837">
    <property type="component" value="Unassembled WGS sequence"/>
</dbReference>
<dbReference type="PANTHER" id="PTHR35311">
    <property type="entry name" value="KINETOCHORE-ASSOCIATED PROTEIN KNL-2 HOMOLOG"/>
    <property type="match status" value="1"/>
</dbReference>